<keyword evidence="3" id="KW-1185">Reference proteome</keyword>
<dbReference type="AlphaFoldDB" id="A0A1T3CFQ4"/>
<feature type="compositionally biased region" description="Basic and acidic residues" evidence="1">
    <location>
        <begin position="46"/>
        <end position="62"/>
    </location>
</feature>
<accession>A0A1T3CFQ4</accession>
<gene>
    <name evidence="2" type="ORF">A0O28_0096420</name>
</gene>
<reference evidence="2 3" key="1">
    <citation type="submission" date="2016-04" db="EMBL/GenBank/DDBJ databases">
        <title>Multiple horizontal gene transfer events from other fungi enriched the ability of the initially mycotrophic fungus Trichoderma (Ascomycota) to feed on dead plant biomass.</title>
        <authorList>
            <person name="Atanasova L."/>
            <person name="Chenthamara K."/>
            <person name="Zhang J."/>
            <person name="Grujic M."/>
            <person name="Henrissat B."/>
            <person name="Kuo A."/>
            <person name="Aertz A."/>
            <person name="Salamov A."/>
            <person name="Lipzen A."/>
            <person name="Labutti K."/>
            <person name="Barry K."/>
            <person name="Miao Y."/>
            <person name="Rahimi M.J."/>
            <person name="Shen Q."/>
            <person name="Grigoriev I.V."/>
            <person name="Kubicek C.P."/>
            <person name="Druzhinina I.S."/>
        </authorList>
    </citation>
    <scope>NUCLEOTIDE SEQUENCE [LARGE SCALE GENOMIC DNA]</scope>
    <source>
        <strain evidence="2 3">NJAU 4742</strain>
    </source>
</reference>
<feature type="region of interest" description="Disordered" evidence="1">
    <location>
        <begin position="44"/>
        <end position="90"/>
    </location>
</feature>
<evidence type="ECO:0000313" key="2">
    <source>
        <dbReference type="EMBL" id="OPB39795.1"/>
    </source>
</evidence>
<comment type="caution">
    <text evidence="2">The sequence shown here is derived from an EMBL/GenBank/DDBJ whole genome shotgun (WGS) entry which is preliminary data.</text>
</comment>
<proteinExistence type="predicted"/>
<sequence>MKARFERAAEDGGYAYVGVSSTLDGVVLVHGPSDDKKKRLAAISKEQSKTRERAKGKACSEDHYDEEDKSDSSSGTSMEEGSDNEDNGIPITIMSTAISQYTFTKTPTNGEATQLNSIAWKGIPISNHLATTC</sequence>
<protein>
    <submittedName>
        <fullName evidence="2">Uncharacterized protein</fullName>
    </submittedName>
</protein>
<name>A0A1T3CFQ4_9HYPO</name>
<organism evidence="2 3">
    <name type="scientific">Trichoderma guizhouense</name>
    <dbReference type="NCBI Taxonomy" id="1491466"/>
    <lineage>
        <taxon>Eukaryota</taxon>
        <taxon>Fungi</taxon>
        <taxon>Dikarya</taxon>
        <taxon>Ascomycota</taxon>
        <taxon>Pezizomycotina</taxon>
        <taxon>Sordariomycetes</taxon>
        <taxon>Hypocreomycetidae</taxon>
        <taxon>Hypocreales</taxon>
        <taxon>Hypocreaceae</taxon>
        <taxon>Trichoderma</taxon>
    </lineage>
</organism>
<evidence type="ECO:0000256" key="1">
    <source>
        <dbReference type="SAM" id="MobiDB-lite"/>
    </source>
</evidence>
<dbReference type="Proteomes" id="UP000191004">
    <property type="component" value="Unassembled WGS sequence"/>
</dbReference>
<dbReference type="EMBL" id="LVVK01000018">
    <property type="protein sequence ID" value="OPB39795.1"/>
    <property type="molecule type" value="Genomic_DNA"/>
</dbReference>
<evidence type="ECO:0000313" key="3">
    <source>
        <dbReference type="Proteomes" id="UP000191004"/>
    </source>
</evidence>